<protein>
    <submittedName>
        <fullName evidence="1">Uncharacterized protein</fullName>
    </submittedName>
</protein>
<gene>
    <name evidence="1" type="ORF">P0082_04705</name>
</gene>
<evidence type="ECO:0000313" key="2">
    <source>
        <dbReference type="Proteomes" id="UP001228690"/>
    </source>
</evidence>
<dbReference type="Proteomes" id="UP001228690">
    <property type="component" value="Chromosome"/>
</dbReference>
<dbReference type="EMBL" id="CP123443">
    <property type="protein sequence ID" value="WGK70166.1"/>
    <property type="molecule type" value="Genomic_DNA"/>
</dbReference>
<organism evidence="1 2">
    <name type="scientific">Candidatus Haliotispira prima</name>
    <dbReference type="NCBI Taxonomy" id="3034016"/>
    <lineage>
        <taxon>Bacteria</taxon>
        <taxon>Pseudomonadati</taxon>
        <taxon>Spirochaetota</taxon>
        <taxon>Spirochaetia</taxon>
        <taxon>Spirochaetales</taxon>
        <taxon>Spirochaetaceae</taxon>
        <taxon>Candidatus Haliotispira</taxon>
    </lineage>
</organism>
<accession>A0ABY8MK34</accession>
<sequence length="174" mass="18357">MTDVKSDSEGEAKFNIRASTEFVGATQALVSLTPTKSGAAAFLAVADTETIPSATAAKTLLAYREIDFSGTAAQIIQFALSISATQNATTGEVSGDALAVLQPSTAYKIVMYSSGSSTTLRTFTTLGHLAEGYKFGSVKTRFGMSTHNFSDRNKFKVSGALCFFVGANCRWSDC</sequence>
<evidence type="ECO:0000313" key="1">
    <source>
        <dbReference type="EMBL" id="WGK70166.1"/>
    </source>
</evidence>
<name>A0ABY8MK34_9SPIO</name>
<keyword evidence="2" id="KW-1185">Reference proteome</keyword>
<proteinExistence type="predicted"/>
<reference evidence="1 2" key="1">
    <citation type="submission" date="2023-04" db="EMBL/GenBank/DDBJ databases">
        <title>Spirochaete genome identified in red abalone sample constitutes a novel genus.</title>
        <authorList>
            <person name="Sharma S.P."/>
            <person name="Purcell C.M."/>
            <person name="Hyde J.R."/>
            <person name="Severin A.J."/>
        </authorList>
    </citation>
    <scope>NUCLEOTIDE SEQUENCE [LARGE SCALE GENOMIC DNA]</scope>
    <source>
        <strain evidence="1 2">SP-2023</strain>
    </source>
</reference>
<dbReference type="RefSeq" id="WP_326928373.1">
    <property type="nucleotide sequence ID" value="NZ_CP123443.1"/>
</dbReference>